<name>A0A1B6CZR8_9HEMI</name>
<feature type="non-terminal residue" evidence="2">
    <location>
        <position position="132"/>
    </location>
</feature>
<protein>
    <submittedName>
        <fullName evidence="2">Uncharacterized protein</fullName>
    </submittedName>
</protein>
<feature type="region of interest" description="Disordered" evidence="1">
    <location>
        <begin position="1"/>
        <end position="33"/>
    </location>
</feature>
<feature type="non-terminal residue" evidence="2">
    <location>
        <position position="1"/>
    </location>
</feature>
<dbReference type="EMBL" id="GEDC01018341">
    <property type="protein sequence ID" value="JAS18957.1"/>
    <property type="molecule type" value="Transcribed_RNA"/>
</dbReference>
<gene>
    <name evidence="2" type="ORF">g.37886</name>
</gene>
<organism evidence="2">
    <name type="scientific">Clastoptera arizonana</name>
    <name type="common">Arizona spittle bug</name>
    <dbReference type="NCBI Taxonomy" id="38151"/>
    <lineage>
        <taxon>Eukaryota</taxon>
        <taxon>Metazoa</taxon>
        <taxon>Ecdysozoa</taxon>
        <taxon>Arthropoda</taxon>
        <taxon>Hexapoda</taxon>
        <taxon>Insecta</taxon>
        <taxon>Pterygota</taxon>
        <taxon>Neoptera</taxon>
        <taxon>Paraneoptera</taxon>
        <taxon>Hemiptera</taxon>
        <taxon>Auchenorrhyncha</taxon>
        <taxon>Cercopoidea</taxon>
        <taxon>Clastopteridae</taxon>
        <taxon>Clastoptera</taxon>
    </lineage>
</organism>
<dbReference type="AlphaFoldDB" id="A0A1B6CZR8"/>
<reference evidence="2" key="1">
    <citation type="submission" date="2015-12" db="EMBL/GenBank/DDBJ databases">
        <title>De novo transcriptome assembly of four potential Pierce s Disease insect vectors from Arizona vineyards.</title>
        <authorList>
            <person name="Tassone E.E."/>
        </authorList>
    </citation>
    <scope>NUCLEOTIDE SEQUENCE</scope>
</reference>
<proteinExistence type="predicted"/>
<evidence type="ECO:0000313" key="2">
    <source>
        <dbReference type="EMBL" id="JAS18957.1"/>
    </source>
</evidence>
<accession>A0A1B6CZR8</accession>
<evidence type="ECO:0000256" key="1">
    <source>
        <dbReference type="SAM" id="MobiDB-lite"/>
    </source>
</evidence>
<sequence length="132" mass="14692">VARPKPPSTYFGHKPQNTTSDSSSISSRETVKPSIIIREYPSQQDRKAPERFTFLPQASEVAYNQQNEEPISSRLQNELTQTLSRANLRANQKNIPSTTNGSVVGKNVVTISINAQPKSSSNDLNTKQNPFY</sequence>